<proteinExistence type="predicted"/>
<dbReference type="GO" id="GO:0030596">
    <property type="term" value="F:alpha-L-rhamnosidase activity"/>
    <property type="evidence" value="ECO:0007669"/>
    <property type="project" value="UniProtKB-EC"/>
</dbReference>
<evidence type="ECO:0000313" key="8">
    <source>
        <dbReference type="EMBL" id="KAF9695124.1"/>
    </source>
</evidence>
<dbReference type="InterPro" id="IPR013783">
    <property type="entry name" value="Ig-like_fold"/>
</dbReference>
<dbReference type="Proteomes" id="UP000651452">
    <property type="component" value="Unassembled WGS sequence"/>
</dbReference>
<evidence type="ECO:0000259" key="7">
    <source>
        <dbReference type="Pfam" id="PF17390"/>
    </source>
</evidence>
<dbReference type="InterPro" id="IPR016007">
    <property type="entry name" value="Alpha_rhamnosid"/>
</dbReference>
<dbReference type="GO" id="GO:0005975">
    <property type="term" value="P:carbohydrate metabolic process"/>
    <property type="evidence" value="ECO:0007669"/>
    <property type="project" value="InterPro"/>
</dbReference>
<accession>A0A8H7MG54</accession>
<dbReference type="InterPro" id="IPR008928">
    <property type="entry name" value="6-hairpin_glycosidase_sf"/>
</dbReference>
<dbReference type="Gene3D" id="1.50.10.10">
    <property type="match status" value="1"/>
</dbReference>
<evidence type="ECO:0000313" key="9">
    <source>
        <dbReference type="Proteomes" id="UP000651452"/>
    </source>
</evidence>
<name>A0A8H7MG54_9PLEO</name>
<dbReference type="PANTHER" id="PTHR33307:SF6">
    <property type="entry name" value="ALPHA-RHAMNOSIDASE (EUROFUNG)-RELATED"/>
    <property type="match status" value="1"/>
</dbReference>
<feature type="domain" description="Alpha-L-rhamnosidase C-terminal" evidence="7">
    <location>
        <begin position="792"/>
        <end position="865"/>
    </location>
</feature>
<reference evidence="8" key="2">
    <citation type="submission" date="2020-09" db="EMBL/GenBank/DDBJ databases">
        <title>Reference genome assembly for Australian Ascochyta lentis isolate Al4.</title>
        <authorList>
            <person name="Lee R.C."/>
            <person name="Farfan-Caceres L.M."/>
            <person name="Debler J.W."/>
            <person name="Williams A.H."/>
            <person name="Henares B.M."/>
        </authorList>
    </citation>
    <scope>NUCLEOTIDE SEQUENCE</scope>
    <source>
        <strain evidence="8">Al4</strain>
    </source>
</reference>
<feature type="domain" description="Alpha-L-rhamnosidase six-hairpin glycosidase" evidence="6">
    <location>
        <begin position="436"/>
        <end position="790"/>
    </location>
</feature>
<dbReference type="SUPFAM" id="SSF48208">
    <property type="entry name" value="Six-hairpin glycosidases"/>
    <property type="match status" value="1"/>
</dbReference>
<dbReference type="Pfam" id="PF25788">
    <property type="entry name" value="Ig_Rha78A_N"/>
    <property type="match status" value="1"/>
</dbReference>
<comment type="caution">
    <text evidence="8">The sequence shown here is derived from an EMBL/GenBank/DDBJ whole genome shotgun (WGS) entry which is preliminary data.</text>
</comment>
<keyword evidence="3" id="KW-0378">Hydrolase</keyword>
<dbReference type="InterPro" id="IPR035396">
    <property type="entry name" value="Bac_rhamnosid6H"/>
</dbReference>
<dbReference type="Pfam" id="PF17389">
    <property type="entry name" value="Bac_rhamnosid6H"/>
    <property type="match status" value="1"/>
</dbReference>
<dbReference type="InterPro" id="IPR035398">
    <property type="entry name" value="Bac_rhamnosid_C"/>
</dbReference>
<evidence type="ECO:0000256" key="3">
    <source>
        <dbReference type="ARBA" id="ARBA00022801"/>
    </source>
</evidence>
<dbReference type="InterPro" id="IPR008902">
    <property type="entry name" value="Rhamnosid_concanavalin"/>
</dbReference>
<dbReference type="Gene3D" id="2.60.420.10">
    <property type="entry name" value="Maltose phosphorylase, domain 3"/>
    <property type="match status" value="1"/>
</dbReference>
<dbReference type="PIRSF" id="PIRSF010631">
    <property type="entry name" value="A-rhamnsds"/>
    <property type="match status" value="1"/>
</dbReference>
<dbReference type="AlphaFoldDB" id="A0A8H7MG54"/>
<protein>
    <recommendedName>
        <fullName evidence="2">alpha-L-rhamnosidase</fullName>
        <ecNumber evidence="2">3.2.1.40</ecNumber>
    </recommendedName>
</protein>
<organism evidence="8 9">
    <name type="scientific">Ascochyta lentis</name>
    <dbReference type="NCBI Taxonomy" id="205686"/>
    <lineage>
        <taxon>Eukaryota</taxon>
        <taxon>Fungi</taxon>
        <taxon>Dikarya</taxon>
        <taxon>Ascomycota</taxon>
        <taxon>Pezizomycotina</taxon>
        <taxon>Dothideomycetes</taxon>
        <taxon>Pleosporomycetidae</taxon>
        <taxon>Pleosporales</taxon>
        <taxon>Pleosporineae</taxon>
        <taxon>Didymellaceae</taxon>
        <taxon>Ascochyta</taxon>
    </lineage>
</organism>
<comment type="catalytic activity">
    <reaction evidence="1">
        <text>Hydrolysis of terminal non-reducing alpha-L-rhamnose residues in alpha-L-rhamnosides.</text>
        <dbReference type="EC" id="3.2.1.40"/>
    </reaction>
</comment>
<dbReference type="Gene3D" id="2.60.120.260">
    <property type="entry name" value="Galactose-binding domain-like"/>
    <property type="match status" value="2"/>
</dbReference>
<dbReference type="OrthoDB" id="10036721at2759"/>
<sequence length="896" mass="99948">MPLVTNVQFEHYQPGHALGVHETEPRISWTYDCEQPFKQQSYNMEITDISSTGQPTTLFAQTIVSPQSTLVPWPLKSPLHSRQRIATRIKACSTTGEQTPWSAPSTLESGLLSTANWTAQRITRPKPRDPTTSHPELLFRRLFSIERAVASARLYVTAQGLYEAEINGSRVGDWFLAPGFTEYRQRLQYQTYDVSMLLRPGRNCIGVRVAEGWFNGRIGFEGGKRNIWGEGNALIAQLEVRLEDGSVQRVVSDDGWTVTEGPVRIAEIYDGEKYDATKEVLGWSLEDGGGGSWEKSRVLDPLPEGTALVAGYGEAVRRVEVVKPVQQITTPSGKTILDFGQNLVGYLRIKEVRGNAGHKITLKHAEVLDNGELGTRPLRDCKATDEYTLKGSQEPETWEPRFTFHGFRYAQIDDWPGEFSLTASIEAVVCHTDMQRAGHFACSDDNLTKLFQNICWSMRGNFLSIPTDCPQRDERLGWTGDLALFAPTAAYIYRCAGILKNWHLDLAVCQQKRDGLPPMVCPDPLEGDPYWDLGLPCAIWHDVTVLGPWAVYQATGDVEILRAQYESMQGWIGKIQRYEGSKTPNLWHPRVFQLGDWLDPAAPPEEPWASKTDSKLASDAFLVQTLRLMTSIAKLLGKDADSKLYSDDFSAAREQFQAEWVTPNGRVVCESQTAYALAIHFDLLTPPQRTIAGERLAHIVRLASFKIGTGFAGTPYVCEALTDTGHSDVAFAMLLNQQCPSWLYGISMGATTTWERWDSMLPDGSINPGEMTSFNHYAYGAVATFLHERVAGLACVEPGWRRVRVEPVVGADVTWASASHLSPYGEVSVAWEIVDGKTFRVEVVVPEGVTAEVCIPSGVEKRRETVGCGKWLFETEYEKTHTWPVEAISPLPFKLE</sequence>
<reference evidence="8" key="1">
    <citation type="submission" date="2018-12" db="EMBL/GenBank/DDBJ databases">
        <authorList>
            <person name="Syme R.A."/>
            <person name="Farfan-Caceres L."/>
            <person name="Lichtenzveig J."/>
        </authorList>
    </citation>
    <scope>NUCLEOTIDE SEQUENCE</scope>
    <source>
        <strain evidence="8">Al4</strain>
    </source>
</reference>
<evidence type="ECO:0000256" key="1">
    <source>
        <dbReference type="ARBA" id="ARBA00001445"/>
    </source>
</evidence>
<keyword evidence="9" id="KW-1185">Reference proteome</keyword>
<dbReference type="Pfam" id="PF17390">
    <property type="entry name" value="Bac_rhamnosid_C"/>
    <property type="match status" value="1"/>
</dbReference>
<feature type="domain" description="Alpha-L-rhamnosidase concanavalin-like" evidence="4">
    <location>
        <begin position="329"/>
        <end position="431"/>
    </location>
</feature>
<dbReference type="Pfam" id="PF05592">
    <property type="entry name" value="Bac_rhamnosid"/>
    <property type="match status" value="1"/>
</dbReference>
<dbReference type="EC" id="3.2.1.40" evidence="2"/>
<dbReference type="Pfam" id="PF08531">
    <property type="entry name" value="Bac_rhamnosid_N"/>
    <property type="match status" value="1"/>
</dbReference>
<dbReference type="InterPro" id="IPR012341">
    <property type="entry name" value="6hp_glycosidase-like_sf"/>
</dbReference>
<dbReference type="InterPro" id="IPR013737">
    <property type="entry name" value="Bac_rhamnosid_N"/>
</dbReference>
<dbReference type="PANTHER" id="PTHR33307">
    <property type="entry name" value="ALPHA-RHAMNOSIDASE (EUROFUNG)"/>
    <property type="match status" value="1"/>
</dbReference>
<dbReference type="Gene3D" id="2.60.40.10">
    <property type="entry name" value="Immunoglobulins"/>
    <property type="match status" value="1"/>
</dbReference>
<evidence type="ECO:0000256" key="2">
    <source>
        <dbReference type="ARBA" id="ARBA00012652"/>
    </source>
</evidence>
<feature type="domain" description="Bacterial alpha-L-rhamnosidase N-terminal" evidence="5">
    <location>
        <begin position="148"/>
        <end position="319"/>
    </location>
</feature>
<dbReference type="EMBL" id="RZGK01000012">
    <property type="protein sequence ID" value="KAF9695124.1"/>
    <property type="molecule type" value="Genomic_DNA"/>
</dbReference>
<evidence type="ECO:0000259" key="5">
    <source>
        <dbReference type="Pfam" id="PF08531"/>
    </source>
</evidence>
<evidence type="ECO:0000259" key="6">
    <source>
        <dbReference type="Pfam" id="PF17389"/>
    </source>
</evidence>
<gene>
    <name evidence="8" type="ORF">EKO04_007186</name>
</gene>
<evidence type="ECO:0000259" key="4">
    <source>
        <dbReference type="Pfam" id="PF05592"/>
    </source>
</evidence>